<evidence type="ECO:0000256" key="5">
    <source>
        <dbReference type="ARBA" id="ARBA00011738"/>
    </source>
</evidence>
<proteinExistence type="inferred from homology"/>
<dbReference type="UniPathway" id="UPA00051">
    <property type="reaction ID" value="UER00464"/>
</dbReference>
<evidence type="ECO:0000256" key="6">
    <source>
        <dbReference type="ARBA" id="ARBA00013120"/>
    </source>
</evidence>
<dbReference type="PATRIC" id="fig|1209989.3.peg.2459"/>
<evidence type="ECO:0000256" key="2">
    <source>
        <dbReference type="ARBA" id="ARBA00005076"/>
    </source>
</evidence>
<evidence type="ECO:0000313" key="19">
    <source>
        <dbReference type="Proteomes" id="UP000010802"/>
    </source>
</evidence>
<dbReference type="GO" id="GO:0071266">
    <property type="term" value="P:'de novo' L-methionine biosynthetic process"/>
    <property type="evidence" value="ECO:0007669"/>
    <property type="project" value="UniProtKB-UniRule"/>
</dbReference>
<keyword evidence="9 15" id="KW-0521">NADP</keyword>
<evidence type="ECO:0000256" key="13">
    <source>
        <dbReference type="ARBA" id="ARBA00023167"/>
    </source>
</evidence>
<dbReference type="GO" id="GO:0051287">
    <property type="term" value="F:NAD binding"/>
    <property type="evidence" value="ECO:0007669"/>
    <property type="project" value="InterPro"/>
</dbReference>
<keyword evidence="7 15" id="KW-0028">Amino-acid biosynthesis</keyword>
<dbReference type="STRING" id="1209989.TepRe1_1984"/>
<dbReference type="CDD" id="cd02316">
    <property type="entry name" value="VcASADH2_like_N"/>
    <property type="match status" value="1"/>
</dbReference>
<feature type="binding site" evidence="15">
    <location>
        <begin position="159"/>
        <end position="160"/>
    </location>
    <ligand>
        <name>NADP(+)</name>
        <dbReference type="ChEBI" id="CHEBI:58349"/>
    </ligand>
</feature>
<reference evidence="19" key="1">
    <citation type="journal article" date="2013" name="Genome Announc.">
        <title>First genome sequence of a syntrophic acetate-oxidizing bacterium, Tepidanaerobacter acetatoxydans strain Re1.</title>
        <authorList>
            <person name="Manzoor S."/>
            <person name="Bongcam-Rudloff E."/>
            <person name="Schnurer A."/>
            <person name="Muller B."/>
        </authorList>
    </citation>
    <scope>NUCLEOTIDE SEQUENCE [LARGE SCALE GENOMIC DNA]</scope>
    <source>
        <strain evidence="19">Re1</strain>
    </source>
</reference>
<comment type="pathway">
    <text evidence="3 15">Amino-acid biosynthesis; L-threonine biosynthesis; L-threonine from L-aspartate: step 2/5.</text>
</comment>
<dbReference type="RefSeq" id="WP_013779034.1">
    <property type="nucleotide sequence ID" value="NC_015519.1"/>
</dbReference>
<accession>F4LQV9</accession>
<dbReference type="AlphaFoldDB" id="F4LQV9"/>
<feature type="active site" description="Acyl-thioester intermediate" evidence="15 16">
    <location>
        <position position="129"/>
    </location>
</feature>
<evidence type="ECO:0000256" key="10">
    <source>
        <dbReference type="ARBA" id="ARBA00022915"/>
    </source>
</evidence>
<evidence type="ECO:0000259" key="17">
    <source>
        <dbReference type="SMART" id="SM00859"/>
    </source>
</evidence>
<evidence type="ECO:0000256" key="12">
    <source>
        <dbReference type="ARBA" id="ARBA00023154"/>
    </source>
</evidence>
<dbReference type="InterPro" id="IPR005986">
    <property type="entry name" value="Asp_semialdehyde_DH_beta"/>
</dbReference>
<dbReference type="Gene3D" id="3.30.360.10">
    <property type="entry name" value="Dihydrodipicolinate Reductase, domain 2"/>
    <property type="match status" value="1"/>
</dbReference>
<feature type="binding site" evidence="15">
    <location>
        <position position="156"/>
    </location>
    <ligand>
        <name>substrate</name>
    </ligand>
</feature>
<dbReference type="Proteomes" id="UP000010802">
    <property type="component" value="Chromosome"/>
</dbReference>
<evidence type="ECO:0000313" key="18">
    <source>
        <dbReference type="EMBL" id="CCP26960.1"/>
    </source>
</evidence>
<keyword evidence="19" id="KW-1185">Reference proteome</keyword>
<gene>
    <name evidence="15 18" type="primary">asd</name>
    <name evidence="18" type="ordered locus">TEPIRE1_2139</name>
</gene>
<sequence>MKRYSVGVVGAMGAVGTEMLKILEQRDFPVGNIKPLDVKENEGKKVYFNGREVEVQVAQEGAFGDLDIALFSAGEAASCDLAPAAVSEGCIVIDNSNAFRMDSKVPLVIPEVNPEDVMWHEGIIANPNCSTIQMLVALKPLHDRYTIKRIVVSTYQAVSGSGLPGILELEEQVRAYIENRELKVKVYPHQIAFNAIPHIDTFTDNAYTKEEMKMVHETHKIFHDEKIRVSPTAVRIPVIRCHSEAINIETEKPIEAQEAKEVLSKAPSIKVIDDISANVYPLAAELKGTDEVYVGRIRQDFSVKNGLNMWVVADNLRKGAALNAVQIAETLIKYKKV</sequence>
<dbReference type="InterPro" id="IPR012280">
    <property type="entry name" value="Semialdhyde_DH_dimer_dom"/>
</dbReference>
<comment type="pathway">
    <text evidence="2 15">Amino-acid biosynthesis; L-lysine biosynthesis via DAP pathway; (S)-tetrahydrodipicolinate from L-aspartate: step 2/4.</text>
</comment>
<evidence type="ECO:0000256" key="3">
    <source>
        <dbReference type="ARBA" id="ARBA00005097"/>
    </source>
</evidence>
<keyword evidence="12 15" id="KW-0457">Lysine biosynthesis</keyword>
<dbReference type="HAMAP" id="MF_02121">
    <property type="entry name" value="ASADH"/>
    <property type="match status" value="1"/>
</dbReference>
<dbReference type="CDD" id="cd18131">
    <property type="entry name" value="ASADH_C_bac_euk_like"/>
    <property type="match status" value="1"/>
</dbReference>
<dbReference type="KEGG" id="tep:TepRe1_1984"/>
<dbReference type="GO" id="GO:0009097">
    <property type="term" value="P:isoleucine biosynthetic process"/>
    <property type="evidence" value="ECO:0007669"/>
    <property type="project" value="UniProtKB-UniRule"/>
</dbReference>
<evidence type="ECO:0000256" key="11">
    <source>
        <dbReference type="ARBA" id="ARBA00023002"/>
    </source>
</evidence>
<dbReference type="PANTHER" id="PTHR46278">
    <property type="entry name" value="DEHYDROGENASE, PUTATIVE-RELATED"/>
    <property type="match status" value="1"/>
</dbReference>
<dbReference type="GO" id="GO:0009089">
    <property type="term" value="P:lysine biosynthetic process via diaminopimelate"/>
    <property type="evidence" value="ECO:0007669"/>
    <property type="project" value="UniProtKB-UniRule"/>
</dbReference>
<dbReference type="SUPFAM" id="SSF55347">
    <property type="entry name" value="Glyceraldehyde-3-phosphate dehydrogenase-like, C-terminal domain"/>
    <property type="match status" value="1"/>
</dbReference>
<evidence type="ECO:0000256" key="16">
    <source>
        <dbReference type="PIRSR" id="PIRSR000148-1"/>
    </source>
</evidence>
<dbReference type="GO" id="GO:0050661">
    <property type="term" value="F:NADP binding"/>
    <property type="evidence" value="ECO:0007669"/>
    <property type="project" value="UniProtKB-UniRule"/>
</dbReference>
<accession>L0S104</accession>
<dbReference type="UniPathway" id="UPA00034">
    <property type="reaction ID" value="UER00016"/>
</dbReference>
<dbReference type="Pfam" id="PF02774">
    <property type="entry name" value="Semialdhyde_dhC"/>
    <property type="match status" value="1"/>
</dbReference>
<comment type="caution">
    <text evidence="15">Lacks conserved residue(s) required for the propagation of feature annotation.</text>
</comment>
<name>F4LQV9_TEPAE</name>
<keyword evidence="11 15" id="KW-0560">Oxidoreductase</keyword>
<feature type="binding site" evidence="15">
    <location>
        <position position="235"/>
    </location>
    <ligand>
        <name>substrate</name>
    </ligand>
</feature>
<dbReference type="UniPathway" id="UPA00050">
    <property type="reaction ID" value="UER00463"/>
</dbReference>
<keyword evidence="10 15" id="KW-0220">Diaminopimelate biosynthesis</keyword>
<dbReference type="InterPro" id="IPR012080">
    <property type="entry name" value="Asp_semialdehyde_DH"/>
</dbReference>
<evidence type="ECO:0000256" key="15">
    <source>
        <dbReference type="HAMAP-Rule" id="MF_02121"/>
    </source>
</evidence>
<evidence type="ECO:0000256" key="1">
    <source>
        <dbReference type="ARBA" id="ARBA00005021"/>
    </source>
</evidence>
<evidence type="ECO:0000256" key="9">
    <source>
        <dbReference type="ARBA" id="ARBA00022857"/>
    </source>
</evidence>
<dbReference type="InterPro" id="IPR000534">
    <property type="entry name" value="Semialdehyde_DH_NAD-bd"/>
</dbReference>
<dbReference type="eggNOG" id="COG0136">
    <property type="taxonomic scope" value="Bacteria"/>
</dbReference>
<feature type="active site" description="Proton acceptor" evidence="15 16">
    <location>
        <position position="242"/>
    </location>
</feature>
<organism evidence="18 19">
    <name type="scientific">Tepidanaerobacter acetatoxydans (strain DSM 21804 / JCM 16047 / Re1)</name>
    <dbReference type="NCBI Taxonomy" id="1209989"/>
    <lineage>
        <taxon>Bacteria</taxon>
        <taxon>Bacillati</taxon>
        <taxon>Bacillota</taxon>
        <taxon>Clostridia</taxon>
        <taxon>Thermosediminibacterales</taxon>
        <taxon>Tepidanaerobacteraceae</taxon>
        <taxon>Tepidanaerobacter</taxon>
    </lineage>
</organism>
<dbReference type="KEGG" id="tae:TepiRe1_2139"/>
<dbReference type="Gene3D" id="3.40.50.720">
    <property type="entry name" value="NAD(P)-binding Rossmann-like Domain"/>
    <property type="match status" value="1"/>
</dbReference>
<comment type="subunit">
    <text evidence="5 15">Homodimer.</text>
</comment>
<keyword evidence="8 15" id="KW-0791">Threonine biosynthesis</keyword>
<feature type="domain" description="Semialdehyde dehydrogenase NAD-binding" evidence="17">
    <location>
        <begin position="5"/>
        <end position="120"/>
    </location>
</feature>
<dbReference type="HOGENOM" id="CLU_049966_0_1_9"/>
<protein>
    <recommendedName>
        <fullName evidence="6 15">Aspartate-semialdehyde dehydrogenase</fullName>
        <shortName evidence="15">ASA dehydrogenase</shortName>
        <shortName evidence="15">ASADH</shortName>
        <ecNumber evidence="6 15">1.2.1.11</ecNumber>
    </recommendedName>
    <alternativeName>
        <fullName evidence="15">Aspartate-beta-semialdehyde dehydrogenase</fullName>
    </alternativeName>
</protein>
<comment type="pathway">
    <text evidence="1 15">Amino-acid biosynthesis; L-methionine biosynthesis via de novo pathway; L-homoserine from L-aspartate: step 2/3.</text>
</comment>
<comment type="catalytic activity">
    <reaction evidence="14 15">
        <text>L-aspartate 4-semialdehyde + phosphate + NADP(+) = 4-phospho-L-aspartate + NADPH + H(+)</text>
        <dbReference type="Rhea" id="RHEA:24284"/>
        <dbReference type="ChEBI" id="CHEBI:15378"/>
        <dbReference type="ChEBI" id="CHEBI:43474"/>
        <dbReference type="ChEBI" id="CHEBI:57535"/>
        <dbReference type="ChEBI" id="CHEBI:57783"/>
        <dbReference type="ChEBI" id="CHEBI:58349"/>
        <dbReference type="ChEBI" id="CHEBI:537519"/>
        <dbReference type="EC" id="1.2.1.11"/>
    </reaction>
</comment>
<dbReference type="OrthoDB" id="9805684at2"/>
<keyword evidence="13 15" id="KW-0486">Methionine biosynthesis</keyword>
<dbReference type="SUPFAM" id="SSF51735">
    <property type="entry name" value="NAD(P)-binding Rossmann-fold domains"/>
    <property type="match status" value="1"/>
</dbReference>
<feature type="binding site" evidence="15">
    <location>
        <position position="315"/>
    </location>
    <ligand>
        <name>NADP(+)</name>
        <dbReference type="ChEBI" id="CHEBI:58349"/>
    </ligand>
</feature>
<feature type="binding site" evidence="15">
    <location>
        <position position="100"/>
    </location>
    <ligand>
        <name>phosphate</name>
        <dbReference type="ChEBI" id="CHEBI:43474"/>
    </ligand>
</feature>
<evidence type="ECO:0000256" key="4">
    <source>
        <dbReference type="ARBA" id="ARBA00010584"/>
    </source>
</evidence>
<dbReference type="GO" id="GO:0009088">
    <property type="term" value="P:threonine biosynthetic process"/>
    <property type="evidence" value="ECO:0007669"/>
    <property type="project" value="UniProtKB-UniRule"/>
</dbReference>
<dbReference type="PANTHER" id="PTHR46278:SF2">
    <property type="entry name" value="ASPARTATE-SEMIALDEHYDE DEHYDROGENASE"/>
    <property type="match status" value="1"/>
</dbReference>
<comment type="similarity">
    <text evidence="4 15">Belongs to the aspartate-semialdehyde dehydrogenase family.</text>
</comment>
<evidence type="ECO:0000256" key="8">
    <source>
        <dbReference type="ARBA" id="ARBA00022697"/>
    </source>
</evidence>
<dbReference type="GO" id="GO:0004073">
    <property type="term" value="F:aspartate-semialdehyde dehydrogenase activity"/>
    <property type="evidence" value="ECO:0007669"/>
    <property type="project" value="UniProtKB-UniRule"/>
</dbReference>
<dbReference type="Pfam" id="PF01118">
    <property type="entry name" value="Semialdhyde_dh"/>
    <property type="match status" value="1"/>
</dbReference>
<evidence type="ECO:0000256" key="7">
    <source>
        <dbReference type="ARBA" id="ARBA00022605"/>
    </source>
</evidence>
<dbReference type="SMART" id="SM00859">
    <property type="entry name" value="Semialdhyde_dh"/>
    <property type="match status" value="1"/>
</dbReference>
<dbReference type="InterPro" id="IPR036291">
    <property type="entry name" value="NAD(P)-bd_dom_sf"/>
</dbReference>
<dbReference type="GO" id="GO:0046983">
    <property type="term" value="F:protein dimerization activity"/>
    <property type="evidence" value="ECO:0007669"/>
    <property type="project" value="InterPro"/>
</dbReference>
<dbReference type="NCBIfam" id="NF011456">
    <property type="entry name" value="PRK14874.1"/>
    <property type="match status" value="1"/>
</dbReference>
<dbReference type="EC" id="1.2.1.11" evidence="6 15"/>
<dbReference type="PIRSF" id="PIRSF000148">
    <property type="entry name" value="ASA_dh"/>
    <property type="match status" value="1"/>
</dbReference>
<dbReference type="EMBL" id="HF563609">
    <property type="protein sequence ID" value="CCP26960.1"/>
    <property type="molecule type" value="Genomic_DNA"/>
</dbReference>
<dbReference type="GO" id="GO:0019877">
    <property type="term" value="P:diaminopimelate biosynthetic process"/>
    <property type="evidence" value="ECO:0007669"/>
    <property type="project" value="UniProtKB-UniRule"/>
</dbReference>
<comment type="function">
    <text evidence="15">Catalyzes the NADPH-dependent formation of L-aspartate-semialdehyde (L-ASA) by the reductive dephosphorylation of L-aspartyl-4-phosphate.</text>
</comment>
<dbReference type="NCBIfam" id="TIGR01296">
    <property type="entry name" value="asd_B"/>
    <property type="match status" value="1"/>
</dbReference>
<evidence type="ECO:0000256" key="14">
    <source>
        <dbReference type="ARBA" id="ARBA00047891"/>
    </source>
</evidence>